<dbReference type="PANTHER" id="PTHR44591">
    <property type="entry name" value="STRESS RESPONSE REGULATOR PROTEIN 1"/>
    <property type="match status" value="1"/>
</dbReference>
<dbReference type="GO" id="GO:0000160">
    <property type="term" value="P:phosphorelay signal transduction system"/>
    <property type="evidence" value="ECO:0007669"/>
    <property type="project" value="InterPro"/>
</dbReference>
<evidence type="ECO:0000313" key="3">
    <source>
        <dbReference type="Proteomes" id="UP000436801"/>
    </source>
</evidence>
<dbReference type="Gene3D" id="3.40.50.2300">
    <property type="match status" value="1"/>
</dbReference>
<dbReference type="InterPro" id="IPR050595">
    <property type="entry name" value="Bact_response_regulator"/>
</dbReference>
<dbReference type="EMBL" id="WSUT01000005">
    <property type="protein sequence ID" value="MWC43748.1"/>
    <property type="molecule type" value="Genomic_DNA"/>
</dbReference>
<organism evidence="2 3">
    <name type="scientific">Sphingomonas carotinifaciens</name>
    <dbReference type="NCBI Taxonomy" id="1166323"/>
    <lineage>
        <taxon>Bacteria</taxon>
        <taxon>Pseudomonadati</taxon>
        <taxon>Pseudomonadota</taxon>
        <taxon>Alphaproteobacteria</taxon>
        <taxon>Sphingomonadales</taxon>
        <taxon>Sphingomonadaceae</taxon>
        <taxon>Sphingomonas</taxon>
    </lineage>
</organism>
<name>A0A6N8LW13_9SPHN</name>
<keyword evidence="1" id="KW-0597">Phosphoprotein</keyword>
<dbReference type="SUPFAM" id="SSF52172">
    <property type="entry name" value="CheY-like"/>
    <property type="match status" value="1"/>
</dbReference>
<dbReference type="AlphaFoldDB" id="A0A6N8LW13"/>
<dbReference type="RefSeq" id="WP_149682065.1">
    <property type="nucleotide sequence ID" value="NZ_FNBI01000003.1"/>
</dbReference>
<sequence>MTTRPMILVVEDQPLLLLHCRLAFEDAGYDVIQADDADTALEALSRYPGIRTVFTDIAMPGSLNGLDLAALIQARWPDISVLVTSGAVSPPLSTIPPGVRFLPKPYTVRQLIDALASPPPRAPAQAAGPVHDCTGSQPAAVTATAPVSLAGAPTRYP</sequence>
<evidence type="ECO:0000256" key="1">
    <source>
        <dbReference type="ARBA" id="ARBA00022553"/>
    </source>
</evidence>
<dbReference type="PANTHER" id="PTHR44591:SF18">
    <property type="entry name" value="REGULATORY PROTEIN"/>
    <property type="match status" value="1"/>
</dbReference>
<dbReference type="InterPro" id="IPR011006">
    <property type="entry name" value="CheY-like_superfamily"/>
</dbReference>
<dbReference type="Proteomes" id="UP000436801">
    <property type="component" value="Unassembled WGS sequence"/>
</dbReference>
<dbReference type="OrthoDB" id="9784719at2"/>
<dbReference type="SMART" id="SM00448">
    <property type="entry name" value="REC"/>
    <property type="match status" value="1"/>
</dbReference>
<reference evidence="2 3" key="1">
    <citation type="submission" date="2019-12" db="EMBL/GenBank/DDBJ databases">
        <authorList>
            <person name="Zheng J."/>
        </authorList>
    </citation>
    <scope>NUCLEOTIDE SEQUENCE [LARGE SCALE GENOMIC DNA]</scope>
    <source>
        <strain evidence="2 3">DSM 27347</strain>
    </source>
</reference>
<dbReference type="InterPro" id="IPR001789">
    <property type="entry name" value="Sig_transdc_resp-reg_receiver"/>
</dbReference>
<dbReference type="PROSITE" id="PS50110">
    <property type="entry name" value="RESPONSE_REGULATORY"/>
    <property type="match status" value="1"/>
</dbReference>
<accession>A0A6N8LW13</accession>
<gene>
    <name evidence="2" type="ORF">GQR91_08745</name>
</gene>
<proteinExistence type="predicted"/>
<evidence type="ECO:0000313" key="2">
    <source>
        <dbReference type="EMBL" id="MWC43748.1"/>
    </source>
</evidence>
<dbReference type="Pfam" id="PF00072">
    <property type="entry name" value="Response_reg"/>
    <property type="match status" value="1"/>
</dbReference>
<comment type="caution">
    <text evidence="2">The sequence shown here is derived from an EMBL/GenBank/DDBJ whole genome shotgun (WGS) entry which is preliminary data.</text>
</comment>
<protein>
    <submittedName>
        <fullName evidence="2">Response regulator</fullName>
    </submittedName>
</protein>